<organism evidence="1 2">
    <name type="scientific">Acaulospora morrowiae</name>
    <dbReference type="NCBI Taxonomy" id="94023"/>
    <lineage>
        <taxon>Eukaryota</taxon>
        <taxon>Fungi</taxon>
        <taxon>Fungi incertae sedis</taxon>
        <taxon>Mucoromycota</taxon>
        <taxon>Glomeromycotina</taxon>
        <taxon>Glomeromycetes</taxon>
        <taxon>Diversisporales</taxon>
        <taxon>Acaulosporaceae</taxon>
        <taxon>Acaulospora</taxon>
    </lineage>
</organism>
<feature type="non-terminal residue" evidence="1">
    <location>
        <position position="271"/>
    </location>
</feature>
<reference evidence="1" key="1">
    <citation type="submission" date="2021-06" db="EMBL/GenBank/DDBJ databases">
        <authorList>
            <person name="Kallberg Y."/>
            <person name="Tangrot J."/>
            <person name="Rosling A."/>
        </authorList>
    </citation>
    <scope>NUCLEOTIDE SEQUENCE</scope>
    <source>
        <strain evidence="1">CL551</strain>
    </source>
</reference>
<proteinExistence type="predicted"/>
<keyword evidence="2" id="KW-1185">Reference proteome</keyword>
<accession>A0A9N8VZE7</accession>
<protein>
    <submittedName>
        <fullName evidence="1">13379_t:CDS:1</fullName>
    </submittedName>
</protein>
<gene>
    <name evidence="1" type="ORF">AMORRO_LOCUS1613</name>
</gene>
<sequence length="271" mass="31883">VIYYSVYGKSFEFAINQWDGHDFDPSISINPTYFYEIPEVTINNVKFLSNEIFGNFMEIDLLDDIEKINDYSAELGALIKEGSFFASNTLSYFSENHNEFVKGWKNDRGKINNLTDPHLNFIDESIKNCKKFTERFSEFHEFLNSGIMRLEETLRKIENKTDKTIYEQTLEKMNKVDEWVRKSNEVFHITNYKKKVDEGYSHLKELNEKGCKNLIMDRLIVELKCILNIRLKILQLKEASVCEVTPARLKGKTTKLYGSLKISWKYTNDRL</sequence>
<dbReference type="Proteomes" id="UP000789342">
    <property type="component" value="Unassembled WGS sequence"/>
</dbReference>
<dbReference type="AlphaFoldDB" id="A0A9N8VZE7"/>
<evidence type="ECO:0000313" key="2">
    <source>
        <dbReference type="Proteomes" id="UP000789342"/>
    </source>
</evidence>
<evidence type="ECO:0000313" key="1">
    <source>
        <dbReference type="EMBL" id="CAG8465594.1"/>
    </source>
</evidence>
<name>A0A9N8VZE7_9GLOM</name>
<comment type="caution">
    <text evidence="1">The sequence shown here is derived from an EMBL/GenBank/DDBJ whole genome shotgun (WGS) entry which is preliminary data.</text>
</comment>
<dbReference type="EMBL" id="CAJVPV010000610">
    <property type="protein sequence ID" value="CAG8465594.1"/>
    <property type="molecule type" value="Genomic_DNA"/>
</dbReference>